<keyword evidence="1" id="KW-1133">Transmembrane helix</keyword>
<protein>
    <submittedName>
        <fullName evidence="2">Uncharacterized protein</fullName>
    </submittedName>
</protein>
<proteinExistence type="predicted"/>
<dbReference type="AlphaFoldDB" id="A0A482Y0M9"/>
<evidence type="ECO:0000313" key="2">
    <source>
        <dbReference type="EMBL" id="RZH69689.1"/>
    </source>
</evidence>
<sequence length="64" mass="6993">MLGRLNGVLKENYLLHAVIAMLVVFAIRIGFDIYNGEDPSFIEAIGSGVFMGIIYYGGMKYGSS</sequence>
<evidence type="ECO:0000313" key="3">
    <source>
        <dbReference type="Proteomes" id="UP000292704"/>
    </source>
</evidence>
<comment type="caution">
    <text evidence="2">The sequence shown here is derived from an EMBL/GenBank/DDBJ whole genome shotgun (WGS) entry which is preliminary data.</text>
</comment>
<dbReference type="Proteomes" id="UP000292704">
    <property type="component" value="Unassembled WGS sequence"/>
</dbReference>
<reference evidence="2 3" key="1">
    <citation type="submission" date="2019-02" db="EMBL/GenBank/DDBJ databases">
        <title>Genome analysis provides insights into bioremediation potentialities and Haloocin production by Natrinema altunense strain 4.1R isolated from Chott Douz in Tunisian desert.</title>
        <authorList>
            <person name="Najjari A."/>
            <person name="Youssef N."/>
            <person name="Ben Dhia O."/>
            <person name="Ferjani R."/>
            <person name="El Hidri D."/>
            <person name="Ouzari H.I."/>
            <person name="Cherif A."/>
        </authorList>
    </citation>
    <scope>NUCLEOTIDE SEQUENCE [LARGE SCALE GENOMIC DNA]</scope>
    <source>
        <strain evidence="2 3">4.1R</strain>
    </source>
</reference>
<keyword evidence="1" id="KW-0812">Transmembrane</keyword>
<dbReference type="EMBL" id="SHMR01000001">
    <property type="protein sequence ID" value="RZH69689.1"/>
    <property type="molecule type" value="Genomic_DNA"/>
</dbReference>
<feature type="transmembrane region" description="Helical" evidence="1">
    <location>
        <begin position="40"/>
        <end position="58"/>
    </location>
</feature>
<name>A0A482Y0M9_9EURY</name>
<keyword evidence="1" id="KW-0472">Membrane</keyword>
<gene>
    <name evidence="2" type="ORF">ELS17_05530</name>
</gene>
<evidence type="ECO:0000256" key="1">
    <source>
        <dbReference type="SAM" id="Phobius"/>
    </source>
</evidence>
<feature type="transmembrane region" description="Helical" evidence="1">
    <location>
        <begin position="12"/>
        <end position="34"/>
    </location>
</feature>
<organism evidence="2 3">
    <name type="scientific">Natrinema altunense</name>
    <dbReference type="NCBI Taxonomy" id="222984"/>
    <lineage>
        <taxon>Archaea</taxon>
        <taxon>Methanobacteriati</taxon>
        <taxon>Methanobacteriota</taxon>
        <taxon>Stenosarchaea group</taxon>
        <taxon>Halobacteria</taxon>
        <taxon>Halobacteriales</taxon>
        <taxon>Natrialbaceae</taxon>
        <taxon>Natrinema</taxon>
    </lineage>
</organism>
<dbReference type="OrthoDB" id="193920at2157"/>
<accession>A0A482Y0M9</accession>